<evidence type="ECO:0000256" key="3">
    <source>
        <dbReference type="ARBA" id="ARBA00023163"/>
    </source>
</evidence>
<evidence type="ECO:0000313" key="6">
    <source>
        <dbReference type="Proteomes" id="UP000886841"/>
    </source>
</evidence>
<proteinExistence type="predicted"/>
<reference evidence="5" key="1">
    <citation type="submission" date="2020-10" db="EMBL/GenBank/DDBJ databases">
        <authorList>
            <person name="Gilroy R."/>
        </authorList>
    </citation>
    <scope>NUCLEOTIDE SEQUENCE</scope>
    <source>
        <strain evidence="5">ChiSxjej1B13-7041</strain>
    </source>
</reference>
<dbReference type="AlphaFoldDB" id="A0A9D1EIR2"/>
<evidence type="ECO:0000313" key="5">
    <source>
        <dbReference type="EMBL" id="HIR92314.1"/>
    </source>
</evidence>
<protein>
    <submittedName>
        <fullName evidence="5">DeoR/GlpR transcriptional regulator</fullName>
    </submittedName>
</protein>
<keyword evidence="2" id="KW-0238">DNA-binding</keyword>
<sequence>MKREKACVDGRRNRILEIMRERPQVRVDELAKLLEVSVVTVRRDLQYLEEKNQLIRVYGGAVSVHSPEDREDEVKLYRDLIARYAASLVEDGDTLFINTSSNARQVLRYITKKNVTVITNNGRVIDAERGPGVHVILTGGELRYPKEAMVGDYAIRNLQTVIAKKSFIGCSGIDSVNGMTTENANEVTINQLMVRNVAKESYILADHTKLGKSRSFISCPIEEIKHLITDEKAPAEVVEKLRAKGVMVHLVRRGDFSEARGEA</sequence>
<gene>
    <name evidence="5" type="ORF">IAB98_02685</name>
</gene>
<evidence type="ECO:0000259" key="4">
    <source>
        <dbReference type="PROSITE" id="PS51000"/>
    </source>
</evidence>
<dbReference type="SUPFAM" id="SSF46785">
    <property type="entry name" value="Winged helix' DNA-binding domain"/>
    <property type="match status" value="1"/>
</dbReference>
<dbReference type="SUPFAM" id="SSF100950">
    <property type="entry name" value="NagB/RpiA/CoA transferase-like"/>
    <property type="match status" value="1"/>
</dbReference>
<dbReference type="Pfam" id="PF08220">
    <property type="entry name" value="HTH_DeoR"/>
    <property type="match status" value="1"/>
</dbReference>
<dbReference type="PROSITE" id="PS51000">
    <property type="entry name" value="HTH_DEOR_2"/>
    <property type="match status" value="1"/>
</dbReference>
<name>A0A9D1EIR2_9FIRM</name>
<dbReference type="Gene3D" id="1.10.10.10">
    <property type="entry name" value="Winged helix-like DNA-binding domain superfamily/Winged helix DNA-binding domain"/>
    <property type="match status" value="1"/>
</dbReference>
<comment type="caution">
    <text evidence="5">The sequence shown here is derived from an EMBL/GenBank/DDBJ whole genome shotgun (WGS) entry which is preliminary data.</text>
</comment>
<dbReference type="InterPro" id="IPR018356">
    <property type="entry name" value="Tscrpt_reg_HTH_DeoR_CS"/>
</dbReference>
<dbReference type="SMART" id="SM01134">
    <property type="entry name" value="DeoRC"/>
    <property type="match status" value="1"/>
</dbReference>
<keyword evidence="3" id="KW-0804">Transcription</keyword>
<dbReference type="Pfam" id="PF00455">
    <property type="entry name" value="DeoRC"/>
    <property type="match status" value="1"/>
</dbReference>
<dbReference type="InterPro" id="IPR014036">
    <property type="entry name" value="DeoR-like_C"/>
</dbReference>
<dbReference type="Proteomes" id="UP000886841">
    <property type="component" value="Unassembled WGS sequence"/>
</dbReference>
<dbReference type="InterPro" id="IPR001034">
    <property type="entry name" value="DeoR_HTH"/>
</dbReference>
<dbReference type="PANTHER" id="PTHR30363:SF44">
    <property type="entry name" value="AGA OPERON TRANSCRIPTIONAL REPRESSOR-RELATED"/>
    <property type="match status" value="1"/>
</dbReference>
<dbReference type="GO" id="GO:0003677">
    <property type="term" value="F:DNA binding"/>
    <property type="evidence" value="ECO:0007669"/>
    <property type="project" value="UniProtKB-KW"/>
</dbReference>
<accession>A0A9D1EIR2</accession>
<dbReference type="PRINTS" id="PR00037">
    <property type="entry name" value="HTHLACR"/>
</dbReference>
<dbReference type="InterPro" id="IPR036390">
    <property type="entry name" value="WH_DNA-bd_sf"/>
</dbReference>
<dbReference type="GO" id="GO:0003700">
    <property type="term" value="F:DNA-binding transcription factor activity"/>
    <property type="evidence" value="ECO:0007669"/>
    <property type="project" value="InterPro"/>
</dbReference>
<dbReference type="InterPro" id="IPR050313">
    <property type="entry name" value="Carb_Metab_HTH_regulators"/>
</dbReference>
<feature type="domain" description="HTH deoR-type" evidence="4">
    <location>
        <begin position="8"/>
        <end position="63"/>
    </location>
</feature>
<dbReference type="SMART" id="SM00420">
    <property type="entry name" value="HTH_DEOR"/>
    <property type="match status" value="1"/>
</dbReference>
<dbReference type="InterPro" id="IPR036388">
    <property type="entry name" value="WH-like_DNA-bd_sf"/>
</dbReference>
<dbReference type="Gene3D" id="3.40.50.1360">
    <property type="match status" value="1"/>
</dbReference>
<dbReference type="PANTHER" id="PTHR30363">
    <property type="entry name" value="HTH-TYPE TRANSCRIPTIONAL REGULATOR SRLR-RELATED"/>
    <property type="match status" value="1"/>
</dbReference>
<dbReference type="EMBL" id="DVHU01000023">
    <property type="protein sequence ID" value="HIR92314.1"/>
    <property type="molecule type" value="Genomic_DNA"/>
</dbReference>
<organism evidence="5 6">
    <name type="scientific">Candidatus Egerieimonas intestinavium</name>
    <dbReference type="NCBI Taxonomy" id="2840777"/>
    <lineage>
        <taxon>Bacteria</taxon>
        <taxon>Bacillati</taxon>
        <taxon>Bacillota</taxon>
        <taxon>Clostridia</taxon>
        <taxon>Lachnospirales</taxon>
        <taxon>Lachnospiraceae</taxon>
        <taxon>Lachnospiraceae incertae sedis</taxon>
        <taxon>Candidatus Egerieimonas</taxon>
    </lineage>
</organism>
<keyword evidence="1" id="KW-0805">Transcription regulation</keyword>
<evidence type="ECO:0000256" key="1">
    <source>
        <dbReference type="ARBA" id="ARBA00023015"/>
    </source>
</evidence>
<evidence type="ECO:0000256" key="2">
    <source>
        <dbReference type="ARBA" id="ARBA00023125"/>
    </source>
</evidence>
<reference evidence="5" key="2">
    <citation type="journal article" date="2021" name="PeerJ">
        <title>Extensive microbial diversity within the chicken gut microbiome revealed by metagenomics and culture.</title>
        <authorList>
            <person name="Gilroy R."/>
            <person name="Ravi A."/>
            <person name="Getino M."/>
            <person name="Pursley I."/>
            <person name="Horton D.L."/>
            <person name="Alikhan N.F."/>
            <person name="Baker D."/>
            <person name="Gharbi K."/>
            <person name="Hall N."/>
            <person name="Watson M."/>
            <person name="Adriaenssens E.M."/>
            <person name="Foster-Nyarko E."/>
            <person name="Jarju S."/>
            <person name="Secka A."/>
            <person name="Antonio M."/>
            <person name="Oren A."/>
            <person name="Chaudhuri R.R."/>
            <person name="La Ragione R."/>
            <person name="Hildebrand F."/>
            <person name="Pallen M.J."/>
        </authorList>
    </citation>
    <scope>NUCLEOTIDE SEQUENCE</scope>
    <source>
        <strain evidence="5">ChiSxjej1B13-7041</strain>
    </source>
</reference>
<dbReference type="PROSITE" id="PS00894">
    <property type="entry name" value="HTH_DEOR_1"/>
    <property type="match status" value="1"/>
</dbReference>
<dbReference type="InterPro" id="IPR037171">
    <property type="entry name" value="NagB/RpiA_transferase-like"/>
</dbReference>